<dbReference type="InterPro" id="IPR006308">
    <property type="entry name" value="Pol_III_a_PolC-type_gram_pos"/>
</dbReference>
<protein>
    <recommendedName>
        <fullName evidence="11">DNA polymerase III PolC-type</fullName>
        <shortName evidence="11">PolIII</shortName>
        <ecNumber evidence="11">2.7.7.7</ecNumber>
    </recommendedName>
</protein>
<dbReference type="EC" id="2.7.7.7" evidence="11"/>
<dbReference type="Gene3D" id="3.30.420.10">
    <property type="entry name" value="Ribonuclease H-like superfamily/Ribonuclease H"/>
    <property type="match status" value="1"/>
</dbReference>
<keyword evidence="4 11" id="KW-0548">Nucleotidyltransferase</keyword>
<dbReference type="PANTHER" id="PTHR32294">
    <property type="entry name" value="DNA POLYMERASE III SUBUNIT ALPHA"/>
    <property type="match status" value="1"/>
</dbReference>
<keyword evidence="7 11" id="KW-0378">Hydrolase</keyword>
<dbReference type="CDD" id="cd04484">
    <property type="entry name" value="polC_OBF"/>
    <property type="match status" value="1"/>
</dbReference>
<dbReference type="GO" id="GO:0005737">
    <property type="term" value="C:cytoplasm"/>
    <property type="evidence" value="ECO:0007669"/>
    <property type="project" value="UniProtKB-SubCell"/>
</dbReference>
<dbReference type="Pfam" id="PF02811">
    <property type="entry name" value="PHP"/>
    <property type="match status" value="1"/>
</dbReference>
<dbReference type="PANTHER" id="PTHR32294:SF5">
    <property type="entry name" value="DNA POLYMERASE III POLC-TYPE"/>
    <property type="match status" value="1"/>
</dbReference>
<dbReference type="InterPro" id="IPR003141">
    <property type="entry name" value="Pol/His_phosphatase_N"/>
</dbReference>
<dbReference type="RefSeq" id="WP_003515548.1">
    <property type="nucleotide sequence ID" value="NZ_CP013828.1"/>
</dbReference>
<dbReference type="GO" id="GO:0003887">
    <property type="term" value="F:DNA-directed DNA polymerase activity"/>
    <property type="evidence" value="ECO:0007669"/>
    <property type="project" value="UniProtKB-UniRule"/>
</dbReference>
<dbReference type="InterPro" id="IPR036397">
    <property type="entry name" value="RNaseH_sf"/>
</dbReference>
<comment type="caution">
    <text evidence="15">The sequence shown here is derived from an EMBL/GenBank/DDBJ whole genome shotgun (WGS) entry which is preliminary data.</text>
</comment>
<dbReference type="NCBIfam" id="TIGR01405">
    <property type="entry name" value="polC_Gram_pos"/>
    <property type="match status" value="1"/>
</dbReference>
<dbReference type="GO" id="GO:0008408">
    <property type="term" value="F:3'-5' exonuclease activity"/>
    <property type="evidence" value="ECO:0007669"/>
    <property type="project" value="UniProtKB-UniRule"/>
</dbReference>
<dbReference type="NCBIfam" id="TIGR00573">
    <property type="entry name" value="dnaq"/>
    <property type="match status" value="1"/>
</dbReference>
<keyword evidence="5 11" id="KW-0235">DNA replication</keyword>
<accession>A0AB36TFG0</accession>
<comment type="subcellular location">
    <subcellularLocation>
        <location evidence="11">Cytoplasm</location>
    </subcellularLocation>
</comment>
<dbReference type="Pfam" id="PF14480">
    <property type="entry name" value="DNA_pol3_a_NI"/>
    <property type="match status" value="1"/>
</dbReference>
<evidence type="ECO:0000259" key="13">
    <source>
        <dbReference type="SMART" id="SM00479"/>
    </source>
</evidence>
<dbReference type="Gene3D" id="6.10.140.1510">
    <property type="match status" value="1"/>
</dbReference>
<evidence type="ECO:0000256" key="10">
    <source>
        <dbReference type="ARBA" id="ARBA00049244"/>
    </source>
</evidence>
<comment type="function">
    <text evidence="1 11">Required for replicative DNA synthesis. This DNA polymerase also exhibits 3' to 5' exonuclease activity.</text>
</comment>
<dbReference type="EMBL" id="PDBW01000001">
    <property type="protein sequence ID" value="PFH02498.1"/>
    <property type="molecule type" value="Genomic_DNA"/>
</dbReference>
<reference evidence="15 16" key="1">
    <citation type="submission" date="2017-09" db="EMBL/GenBank/DDBJ databases">
        <title>Evaluation of Pacific Biosciences Sequencing Technology to Finishing C. thermocellum Genome Sequences.</title>
        <authorList>
            <person name="Brown S."/>
        </authorList>
    </citation>
    <scope>NUCLEOTIDE SEQUENCE [LARGE SCALE GENOMIC DNA]</scope>
    <source>
        <strain evidence="15 16">AD2</strain>
    </source>
</reference>
<keyword evidence="2 11" id="KW-0963">Cytoplasm</keyword>
<dbReference type="Pfam" id="PF14579">
    <property type="entry name" value="HHH_6"/>
    <property type="match status" value="1"/>
</dbReference>
<evidence type="ECO:0000256" key="11">
    <source>
        <dbReference type="HAMAP-Rule" id="MF_00356"/>
    </source>
</evidence>
<evidence type="ECO:0000256" key="9">
    <source>
        <dbReference type="ARBA" id="ARBA00022932"/>
    </source>
</evidence>
<dbReference type="Gene3D" id="2.40.50.140">
    <property type="entry name" value="Nucleic acid-binding proteins"/>
    <property type="match status" value="1"/>
</dbReference>
<keyword evidence="6 11" id="KW-0540">Nuclease</keyword>
<dbReference type="InterPro" id="IPR028112">
    <property type="entry name" value="DNA_PolC-type_N_I"/>
</dbReference>
<dbReference type="Pfam" id="PF17657">
    <property type="entry name" value="DNA_pol3_finger"/>
    <property type="match status" value="1"/>
</dbReference>
<feature type="domain" description="Polymerase/histidinol phosphatase N-terminal" evidence="14">
    <location>
        <begin position="344"/>
        <end position="411"/>
    </location>
</feature>
<dbReference type="NCBIfam" id="NF001688">
    <property type="entry name" value="PRK00448.1"/>
    <property type="match status" value="1"/>
</dbReference>
<dbReference type="InterPro" id="IPR006054">
    <property type="entry name" value="DnaQ"/>
</dbReference>
<keyword evidence="3 11" id="KW-0808">Transferase</keyword>
<evidence type="ECO:0000256" key="12">
    <source>
        <dbReference type="SAM" id="MobiDB-lite"/>
    </source>
</evidence>
<dbReference type="InterPro" id="IPR004013">
    <property type="entry name" value="PHP_dom"/>
</dbReference>
<dbReference type="SMART" id="SM00481">
    <property type="entry name" value="POLIIIAc"/>
    <property type="match status" value="1"/>
</dbReference>
<dbReference type="HAMAP" id="MF_00356">
    <property type="entry name" value="DNApol_PolC"/>
    <property type="match status" value="1"/>
</dbReference>
<keyword evidence="9 11" id="KW-0239">DNA-directed DNA polymerase</keyword>
<dbReference type="Gene3D" id="1.10.150.700">
    <property type="entry name" value="PolC, middle finger domain"/>
    <property type="match status" value="1"/>
</dbReference>
<organism evidence="15 16">
    <name type="scientific">Acetivibrio thermocellus AD2</name>
    <dbReference type="NCBI Taxonomy" id="1138384"/>
    <lineage>
        <taxon>Bacteria</taxon>
        <taxon>Bacillati</taxon>
        <taxon>Bacillota</taxon>
        <taxon>Clostridia</taxon>
        <taxon>Eubacteriales</taxon>
        <taxon>Oscillospiraceae</taxon>
        <taxon>Acetivibrio</taxon>
    </lineage>
</organism>
<dbReference type="Pfam" id="PF07733">
    <property type="entry name" value="DNA_pol3_alpha"/>
    <property type="match status" value="1"/>
</dbReference>
<dbReference type="Proteomes" id="UP000223596">
    <property type="component" value="Unassembled WGS sequence"/>
</dbReference>
<evidence type="ECO:0000256" key="4">
    <source>
        <dbReference type="ARBA" id="ARBA00022695"/>
    </source>
</evidence>
<evidence type="ECO:0000259" key="14">
    <source>
        <dbReference type="SMART" id="SM00481"/>
    </source>
</evidence>
<dbReference type="InterPro" id="IPR029460">
    <property type="entry name" value="DNAPol_HHH"/>
</dbReference>
<dbReference type="InterPro" id="IPR024754">
    <property type="entry name" value="DNA_PolC-like_N_II"/>
</dbReference>
<dbReference type="InterPro" id="IPR012337">
    <property type="entry name" value="RNaseH-like_sf"/>
</dbReference>
<evidence type="ECO:0000313" key="15">
    <source>
        <dbReference type="EMBL" id="PFH02498.1"/>
    </source>
</evidence>
<sequence length="1442" mass="163386">MQSVLVKERKLSELFPEVINNENERELFDTARIQNINVYKKSRKLEIFIVSDTLIPAKTLDSVEQSFKKLFELEQVHLRVSFNVELSIEEALEKYWDSILYIVKKNIALCRGILSGCKWKIEDKKLYIYLKTKGTEILKCKSCDTLIENIIKECFGLEIKVEFKDFEIDEDKINEYIEFKENEEAKIVTDTVIKNNEKTQKTEKSEKTSGESKSNVSSAGGEKSEVIFGKNFNDSVMNMSEVTQDSGRVVVKGEIIRTEARELKSGKLLYVFDVTDFTNSLTVKIFLDKDKSGSVIERLKEKANVKIRGEAQYDKFSRELSILASDIVEVPVQVRTDNAAEKRVELHLHTQMSAMDGVTSVGELIKRAAQWGHKAIAVTDHGVVQAYPEACEAAKKNKIKVIYGIEAYLLDDSVPIVYHANGHPVDGEFVVFDIETTGLSADKDKITEIGAVKIKEGKIVDTFSTFVNPEIPIPEFVVKLTGITDDMVSDAPTIDKVLPEFLEFVGTSPLVAHNAVFDTGFIRHNARLINRNVDNPVIDTLELSRQMFPELKKHKLDVVAKHLGVSLENHHRALDDAKACGEIFIKCLEILAEKNVKTIDDIQNVFEGCWNYQKANSYHAIILVKNYVGLRNLYKIVSKTHLEYFHKRPRLPRKLLMMHREGLILGSACEAGELYRAILENKDEDEISRIVKFYDYLEIQPLGNNRFLVESGKVNSEEDLKNINRKIVALGEKYNKPVVATCDVHFMDPQDEVFRRILMAGQGFSDADNQAPLYFRTTDEMLEEFEYLGREKCYEVVVTNTNLIADMCEDILPIPEGTFPPKIEGAEEEIRMLAENKAREIYGDPLPEIVEKRMEKELNSIIKNGFSVMYIIAQKLVWKSLSDGYLVGSRGSVGSSFVAYLIGITEVNSLPPHYICENCKYSEFIEDGSYGCGFDMPEKECPRCGKILKKDGYDIPFETFLGFEGDKEPDIDLNFSGEYQPIAHKYTEELFGVGHVYRAGTIGTIAEKTAYGFVKNYLDERGIVATNAEINRLVKGCTGVKRTTGQHPGGVMIVPQDREIYEFCPIQYPADDPDSGTITTHFDYHSISGRLLKLDILGHDDPTVIKMLEDLTGVNARTIPIGEKRTMGIFSSTEPLGIRPEDINCPVGTFAIPEFGTKFVRQMLVDTKPKTFSELIRISGLSHGTDVWLNNAQDLVRNNIASLSEVICTRDDIMLNLIHYGLPNKTAFKIMEDVRKGKGLKEEYEQIMREKKVPDWYIESCKKIKYMFPKAHAAAYVMMAFRIAWFKVYYPEAFYATYFTVRADEFDASMMCHGKEKVKNKIKEYELKGNNMTQKEKNTLTILEVANEMYARGIKFLPIDIYKSDAVKFKIEKDGLRPPLNALQGLGVSAAHSIAEARNQGEFLSVDDLRIRAKVSKTVIEILQQNGCLDGLPESNQISLFG</sequence>
<evidence type="ECO:0000313" key="16">
    <source>
        <dbReference type="Proteomes" id="UP000223596"/>
    </source>
</evidence>
<comment type="similarity">
    <text evidence="11">Belongs to the DNA polymerase type-C family. PolC subfamily.</text>
</comment>
<comment type="catalytic activity">
    <reaction evidence="10 11">
        <text>DNA(n) + a 2'-deoxyribonucleoside 5'-triphosphate = DNA(n+1) + diphosphate</text>
        <dbReference type="Rhea" id="RHEA:22508"/>
        <dbReference type="Rhea" id="RHEA-COMP:17339"/>
        <dbReference type="Rhea" id="RHEA-COMP:17340"/>
        <dbReference type="ChEBI" id="CHEBI:33019"/>
        <dbReference type="ChEBI" id="CHEBI:61560"/>
        <dbReference type="ChEBI" id="CHEBI:173112"/>
        <dbReference type="EC" id="2.7.7.7"/>
    </reaction>
</comment>
<dbReference type="Gene3D" id="3.20.20.140">
    <property type="entry name" value="Metal-dependent hydrolases"/>
    <property type="match status" value="2"/>
</dbReference>
<name>A0AB36TFG0_ACETH</name>
<evidence type="ECO:0000256" key="2">
    <source>
        <dbReference type="ARBA" id="ARBA00022490"/>
    </source>
</evidence>
<feature type="compositionally biased region" description="Basic and acidic residues" evidence="12">
    <location>
        <begin position="198"/>
        <end position="210"/>
    </location>
</feature>
<dbReference type="InterPro" id="IPR012340">
    <property type="entry name" value="NA-bd_OB-fold"/>
</dbReference>
<evidence type="ECO:0000256" key="8">
    <source>
        <dbReference type="ARBA" id="ARBA00022839"/>
    </source>
</evidence>
<dbReference type="InterPro" id="IPR013520">
    <property type="entry name" value="Ribonucl_H"/>
</dbReference>
<dbReference type="Gene3D" id="3.30.1900.20">
    <property type="match status" value="2"/>
</dbReference>
<evidence type="ECO:0000256" key="1">
    <source>
        <dbReference type="ARBA" id="ARBA00003452"/>
    </source>
</evidence>
<dbReference type="GO" id="GO:0006261">
    <property type="term" value="P:DNA-templated DNA replication"/>
    <property type="evidence" value="ECO:0007669"/>
    <property type="project" value="UniProtKB-UniRule"/>
</dbReference>
<dbReference type="InterPro" id="IPR004805">
    <property type="entry name" value="DnaE2/DnaE/PolC"/>
</dbReference>
<gene>
    <name evidence="11" type="primary">polC</name>
    <name evidence="15" type="ORF">M972_111276</name>
</gene>
<dbReference type="CDD" id="cd07435">
    <property type="entry name" value="PHP_PolIIIA_POLC"/>
    <property type="match status" value="1"/>
</dbReference>
<feature type="domain" description="Exonuclease" evidence="13">
    <location>
        <begin position="428"/>
        <end position="593"/>
    </location>
</feature>
<dbReference type="Gene3D" id="1.10.150.870">
    <property type="match status" value="1"/>
</dbReference>
<dbReference type="GO" id="GO:0003677">
    <property type="term" value="F:DNA binding"/>
    <property type="evidence" value="ECO:0007669"/>
    <property type="project" value="UniProtKB-UniRule"/>
</dbReference>
<evidence type="ECO:0000256" key="3">
    <source>
        <dbReference type="ARBA" id="ARBA00022679"/>
    </source>
</evidence>
<dbReference type="FunFam" id="3.30.420.10:FF:000045">
    <property type="entry name" value="3'-5' exonuclease DinG"/>
    <property type="match status" value="1"/>
</dbReference>
<feature type="region of interest" description="Disordered" evidence="12">
    <location>
        <begin position="198"/>
        <end position="220"/>
    </location>
</feature>
<evidence type="ECO:0000256" key="6">
    <source>
        <dbReference type="ARBA" id="ARBA00022722"/>
    </source>
</evidence>
<dbReference type="SUPFAM" id="SSF53098">
    <property type="entry name" value="Ribonuclease H-like"/>
    <property type="match status" value="1"/>
</dbReference>
<dbReference type="Pfam" id="PF00929">
    <property type="entry name" value="RNase_T"/>
    <property type="match status" value="1"/>
</dbReference>
<dbReference type="InterPro" id="IPR040982">
    <property type="entry name" value="DNA_pol3_finger"/>
</dbReference>
<proteinExistence type="inferred from homology"/>
<keyword evidence="8 11" id="KW-0269">Exonuclease</keyword>
<evidence type="ECO:0000256" key="7">
    <source>
        <dbReference type="ARBA" id="ARBA00022801"/>
    </source>
</evidence>
<dbReference type="SMART" id="SM00479">
    <property type="entry name" value="EXOIII"/>
    <property type="match status" value="1"/>
</dbReference>
<evidence type="ECO:0000256" key="5">
    <source>
        <dbReference type="ARBA" id="ARBA00022705"/>
    </source>
</evidence>
<dbReference type="InterPro" id="IPR011708">
    <property type="entry name" value="DNA_pol3_alpha_NTPase_dom"/>
</dbReference>
<dbReference type="InterPro" id="IPR044923">
    <property type="entry name" value="PolC_middle_finger_sf"/>
</dbReference>
<dbReference type="Pfam" id="PF11490">
    <property type="entry name" value="DNA_pol3_a_NII"/>
    <property type="match status" value="1"/>
</dbReference>